<dbReference type="PANTHER" id="PTHR26453">
    <property type="entry name" value="OLFACTORY RECEPTOR"/>
    <property type="match status" value="1"/>
</dbReference>
<keyword evidence="2 10" id="KW-1003">Cell membrane</keyword>
<dbReference type="PROSITE" id="PS00237">
    <property type="entry name" value="G_PROTEIN_RECEP_F1_1"/>
    <property type="match status" value="1"/>
</dbReference>
<feature type="domain" description="G-protein coupled receptors family 1 profile" evidence="11">
    <location>
        <begin position="38"/>
        <end position="287"/>
    </location>
</feature>
<keyword evidence="13" id="KW-1185">Reference proteome</keyword>
<name>K7EWN0_PELSI</name>
<reference evidence="12" key="4">
    <citation type="submission" date="2025-09" db="UniProtKB">
        <authorList>
            <consortium name="Ensembl"/>
        </authorList>
    </citation>
    <scope>IDENTIFICATION</scope>
</reference>
<feature type="transmembrane region" description="Helical" evidence="10">
    <location>
        <begin position="23"/>
        <end position="47"/>
    </location>
</feature>
<organism evidence="12 13">
    <name type="scientific">Pelodiscus sinensis</name>
    <name type="common">Chinese softshell turtle</name>
    <name type="synonym">Trionyx sinensis</name>
    <dbReference type="NCBI Taxonomy" id="13735"/>
    <lineage>
        <taxon>Eukaryota</taxon>
        <taxon>Metazoa</taxon>
        <taxon>Chordata</taxon>
        <taxon>Craniata</taxon>
        <taxon>Vertebrata</taxon>
        <taxon>Euteleostomi</taxon>
        <taxon>Archelosauria</taxon>
        <taxon>Testudinata</taxon>
        <taxon>Testudines</taxon>
        <taxon>Cryptodira</taxon>
        <taxon>Trionychia</taxon>
        <taxon>Trionychidae</taxon>
        <taxon>Pelodiscus</taxon>
    </lineage>
</organism>
<sequence>ENQTAVTEFVFVGFSSLGELQGLLFTMVLLMYMVSLTGNVVITSVIATNPALHTPMYFFLTNLSLLEIFYTTAIVPKMLASLVSENRRISPWGCATQMYFFTLFGIAECSLLASMAYDRYVAICHPLRYPLVMSKGACTQLAVASWTVGILVGIGQTSYVFSLSYCGPNRINHFFCDIPPLLTLACGDTSLNVLAVYLVALFFITTPFALILASYLCILTTVLRMPSAEGRRKAFSTCSSHLIVVLLFYGSGSVTYLRPKSSYSMESDKLLALFYTVVTSMLNPIVYSLRNKEVKEALRRTL</sequence>
<reference evidence="12" key="3">
    <citation type="submission" date="2025-08" db="UniProtKB">
        <authorList>
            <consortium name="Ensembl"/>
        </authorList>
    </citation>
    <scope>IDENTIFICATION</scope>
</reference>
<dbReference type="GO" id="GO:0005886">
    <property type="term" value="C:plasma membrane"/>
    <property type="evidence" value="ECO:0007669"/>
    <property type="project" value="UniProtKB-SubCell"/>
</dbReference>
<proteinExistence type="inferred from homology"/>
<comment type="subcellular location">
    <subcellularLocation>
        <location evidence="1 10">Cell membrane</location>
        <topology evidence="1 10">Multi-pass membrane protein</topology>
    </subcellularLocation>
</comment>
<dbReference type="EMBL" id="AGCU01084731">
    <property type="status" value="NOT_ANNOTATED_CDS"/>
    <property type="molecule type" value="Genomic_DNA"/>
</dbReference>
<keyword evidence="6 10" id="KW-1133">Transmembrane helix</keyword>
<dbReference type="InterPro" id="IPR017452">
    <property type="entry name" value="GPCR_Rhodpsn_7TM"/>
</dbReference>
<dbReference type="Gene3D" id="1.20.1070.10">
    <property type="entry name" value="Rhodopsin 7-helix transmembrane proteins"/>
    <property type="match status" value="1"/>
</dbReference>
<evidence type="ECO:0000256" key="3">
    <source>
        <dbReference type="ARBA" id="ARBA00022606"/>
    </source>
</evidence>
<dbReference type="CDD" id="cd15225">
    <property type="entry name" value="7tmA_OR10A-like"/>
    <property type="match status" value="1"/>
</dbReference>
<comment type="similarity">
    <text evidence="9">Belongs to the G-protein coupled receptor 1 family.</text>
</comment>
<feature type="transmembrane region" description="Helical" evidence="10">
    <location>
        <begin position="194"/>
        <end position="222"/>
    </location>
</feature>
<keyword evidence="9" id="KW-0297">G-protein coupled receptor</keyword>
<accession>K7EWN0</accession>
<dbReference type="PRINTS" id="PR00245">
    <property type="entry name" value="OLFACTORYR"/>
</dbReference>
<evidence type="ECO:0000256" key="8">
    <source>
        <dbReference type="ARBA" id="ARBA00023224"/>
    </source>
</evidence>
<evidence type="ECO:0000256" key="1">
    <source>
        <dbReference type="ARBA" id="ARBA00004651"/>
    </source>
</evidence>
<evidence type="ECO:0000256" key="2">
    <source>
        <dbReference type="ARBA" id="ARBA00022475"/>
    </source>
</evidence>
<keyword evidence="4 9" id="KW-0812">Transmembrane</keyword>
<evidence type="ECO:0000259" key="11">
    <source>
        <dbReference type="PROSITE" id="PS50262"/>
    </source>
</evidence>
<reference evidence="13" key="2">
    <citation type="journal article" date="2013" name="Nat. Genet.">
        <title>The draft genomes of soft-shell turtle and green sea turtle yield insights into the development and evolution of the turtle-specific body plan.</title>
        <authorList>
            <person name="Wang Z."/>
            <person name="Pascual-Anaya J."/>
            <person name="Zadissa A."/>
            <person name="Li W."/>
            <person name="Niimura Y."/>
            <person name="Huang Z."/>
            <person name="Li C."/>
            <person name="White S."/>
            <person name="Xiong Z."/>
            <person name="Fang D."/>
            <person name="Wang B."/>
            <person name="Ming Y."/>
            <person name="Chen Y."/>
            <person name="Zheng Y."/>
            <person name="Kuraku S."/>
            <person name="Pignatelli M."/>
            <person name="Herrero J."/>
            <person name="Beal K."/>
            <person name="Nozawa M."/>
            <person name="Li Q."/>
            <person name="Wang J."/>
            <person name="Zhang H."/>
            <person name="Yu L."/>
            <person name="Shigenobu S."/>
            <person name="Wang J."/>
            <person name="Liu J."/>
            <person name="Flicek P."/>
            <person name="Searle S."/>
            <person name="Wang J."/>
            <person name="Kuratani S."/>
            <person name="Yin Y."/>
            <person name="Aken B."/>
            <person name="Zhang G."/>
            <person name="Irie N."/>
        </authorList>
    </citation>
    <scope>NUCLEOTIDE SEQUENCE [LARGE SCALE GENOMIC DNA]</scope>
    <source>
        <strain evidence="13">Daiwa-1</strain>
    </source>
</reference>
<dbReference type="eggNOG" id="ENOG502QVH7">
    <property type="taxonomic scope" value="Eukaryota"/>
</dbReference>
<dbReference type="PROSITE" id="PS50262">
    <property type="entry name" value="G_PROTEIN_RECEP_F1_2"/>
    <property type="match status" value="1"/>
</dbReference>
<keyword evidence="9" id="KW-0675">Receptor</keyword>
<evidence type="ECO:0000256" key="9">
    <source>
        <dbReference type="RuleBase" id="RU000688"/>
    </source>
</evidence>
<evidence type="ECO:0000256" key="5">
    <source>
        <dbReference type="ARBA" id="ARBA00022725"/>
    </source>
</evidence>
<evidence type="ECO:0000313" key="13">
    <source>
        <dbReference type="Proteomes" id="UP000007267"/>
    </source>
</evidence>
<feature type="transmembrane region" description="Helical" evidence="10">
    <location>
        <begin position="234"/>
        <end position="250"/>
    </location>
</feature>
<keyword evidence="8 9" id="KW-0807">Transducer</keyword>
<dbReference type="GO" id="GO:0004984">
    <property type="term" value="F:olfactory receptor activity"/>
    <property type="evidence" value="ECO:0007669"/>
    <property type="project" value="InterPro"/>
</dbReference>
<feature type="transmembrane region" description="Helical" evidence="10">
    <location>
        <begin position="138"/>
        <end position="161"/>
    </location>
</feature>
<reference evidence="13" key="1">
    <citation type="submission" date="2011-10" db="EMBL/GenBank/DDBJ databases">
        <authorList>
            <consortium name="Soft-shell Turtle Genome Consortium"/>
        </authorList>
    </citation>
    <scope>NUCLEOTIDE SEQUENCE [LARGE SCALE GENOMIC DNA]</scope>
    <source>
        <strain evidence="13">Daiwa-1</strain>
    </source>
</reference>
<dbReference type="PRINTS" id="PR00237">
    <property type="entry name" value="GPCRRHODOPSN"/>
</dbReference>
<dbReference type="Ensembl" id="ENSPSIT00000000190.1">
    <property type="protein sequence ID" value="ENSPSIP00000000190.1"/>
    <property type="gene ID" value="ENSPSIG00000000190.1"/>
</dbReference>
<feature type="transmembrane region" description="Helical" evidence="10">
    <location>
        <begin position="270"/>
        <end position="289"/>
    </location>
</feature>
<dbReference type="GO" id="GO:0004930">
    <property type="term" value="F:G protein-coupled receptor activity"/>
    <property type="evidence" value="ECO:0007669"/>
    <property type="project" value="UniProtKB-KW"/>
</dbReference>
<keyword evidence="5 10" id="KW-0552">Olfaction</keyword>
<dbReference type="HOGENOM" id="CLU_012526_0_1_1"/>
<evidence type="ECO:0000256" key="6">
    <source>
        <dbReference type="ARBA" id="ARBA00022989"/>
    </source>
</evidence>
<evidence type="ECO:0000256" key="10">
    <source>
        <dbReference type="RuleBase" id="RU363047"/>
    </source>
</evidence>
<feature type="transmembrane region" description="Helical" evidence="10">
    <location>
        <begin position="99"/>
        <end position="117"/>
    </location>
</feature>
<evidence type="ECO:0000256" key="4">
    <source>
        <dbReference type="ARBA" id="ARBA00022692"/>
    </source>
</evidence>
<dbReference type="SUPFAM" id="SSF81321">
    <property type="entry name" value="Family A G protein-coupled receptor-like"/>
    <property type="match status" value="1"/>
</dbReference>
<protein>
    <recommendedName>
        <fullName evidence="10">Olfactory receptor</fullName>
    </recommendedName>
</protein>
<evidence type="ECO:0000256" key="7">
    <source>
        <dbReference type="ARBA" id="ARBA00023136"/>
    </source>
</evidence>
<dbReference type="AlphaFoldDB" id="K7EWN0"/>
<keyword evidence="3 10" id="KW-0716">Sensory transduction</keyword>
<dbReference type="InterPro" id="IPR000276">
    <property type="entry name" value="GPCR_Rhodpsn"/>
</dbReference>
<dbReference type="GeneTree" id="ENSGT01150000286970"/>
<keyword evidence="7 10" id="KW-0472">Membrane</keyword>
<feature type="transmembrane region" description="Helical" evidence="10">
    <location>
        <begin position="59"/>
        <end position="79"/>
    </location>
</feature>
<dbReference type="OMA" id="TEQCWLL"/>
<dbReference type="InterPro" id="IPR000725">
    <property type="entry name" value="Olfact_rcpt"/>
</dbReference>
<dbReference type="FunFam" id="1.20.1070.10:FF:000001">
    <property type="entry name" value="Olfactory receptor"/>
    <property type="match status" value="1"/>
</dbReference>
<dbReference type="Pfam" id="PF13853">
    <property type="entry name" value="7tm_4"/>
    <property type="match status" value="1"/>
</dbReference>
<dbReference type="Proteomes" id="UP000007267">
    <property type="component" value="Unassembled WGS sequence"/>
</dbReference>
<evidence type="ECO:0000313" key="12">
    <source>
        <dbReference type="Ensembl" id="ENSPSIP00000000190.1"/>
    </source>
</evidence>